<dbReference type="EMBL" id="NAJO01000019">
    <property type="protein sequence ID" value="OQO05253.1"/>
    <property type="molecule type" value="Genomic_DNA"/>
</dbReference>
<sequence>MAAPRATQFLALRNLRPATQMRHLHMSGPSTYPSAAALVTEPVARTAVRSTPAATQVTPNRDFNTSRAHRQLKDSSPSDLIYLPSHLTAEEEGLESVIKIRVPIAPDCYEPTVESSVMEEAEVPVMKPEISTTSHGSVYSALADTHDGHAEGTEFHDLADGIVAGVKKIAEPAQKSVGTLGRVWRDMVDDVLGGGKKVAA</sequence>
<accession>A0A1V8T1F3</accession>
<proteinExistence type="predicted"/>
<dbReference type="OrthoDB" id="3993201at2759"/>
<keyword evidence="2" id="KW-1185">Reference proteome</keyword>
<evidence type="ECO:0000313" key="1">
    <source>
        <dbReference type="EMBL" id="OQO05253.1"/>
    </source>
</evidence>
<evidence type="ECO:0000313" key="2">
    <source>
        <dbReference type="Proteomes" id="UP000192596"/>
    </source>
</evidence>
<name>A0A1V8T1F3_9PEZI</name>
<organism evidence="1 2">
    <name type="scientific">Cryoendolithus antarcticus</name>
    <dbReference type="NCBI Taxonomy" id="1507870"/>
    <lineage>
        <taxon>Eukaryota</taxon>
        <taxon>Fungi</taxon>
        <taxon>Dikarya</taxon>
        <taxon>Ascomycota</taxon>
        <taxon>Pezizomycotina</taxon>
        <taxon>Dothideomycetes</taxon>
        <taxon>Dothideomycetidae</taxon>
        <taxon>Cladosporiales</taxon>
        <taxon>Cladosporiaceae</taxon>
        <taxon>Cryoendolithus</taxon>
    </lineage>
</organism>
<gene>
    <name evidence="1" type="ORF">B0A48_09020</name>
</gene>
<protein>
    <submittedName>
        <fullName evidence="1">Uncharacterized protein</fullName>
    </submittedName>
</protein>
<reference evidence="2" key="1">
    <citation type="submission" date="2017-03" db="EMBL/GenBank/DDBJ databases">
        <title>Genomes of endolithic fungi from Antarctica.</title>
        <authorList>
            <person name="Coleine C."/>
            <person name="Masonjones S."/>
            <person name="Stajich J.E."/>
        </authorList>
    </citation>
    <scope>NUCLEOTIDE SEQUENCE [LARGE SCALE GENOMIC DNA]</scope>
    <source>
        <strain evidence="2">CCFEE 5527</strain>
    </source>
</reference>
<dbReference type="Proteomes" id="UP000192596">
    <property type="component" value="Unassembled WGS sequence"/>
</dbReference>
<dbReference type="AlphaFoldDB" id="A0A1V8T1F3"/>
<comment type="caution">
    <text evidence="1">The sequence shown here is derived from an EMBL/GenBank/DDBJ whole genome shotgun (WGS) entry which is preliminary data.</text>
</comment>
<dbReference type="InParanoid" id="A0A1V8T1F3"/>